<evidence type="ECO:0000313" key="4">
    <source>
        <dbReference type="Proteomes" id="UP000184386"/>
    </source>
</evidence>
<organism evidence="3 4">
    <name type="scientific">Anaerocolumna jejuensis DSM 15929</name>
    <dbReference type="NCBI Taxonomy" id="1121322"/>
    <lineage>
        <taxon>Bacteria</taxon>
        <taxon>Bacillati</taxon>
        <taxon>Bacillota</taxon>
        <taxon>Clostridia</taxon>
        <taxon>Lachnospirales</taxon>
        <taxon>Lachnospiraceae</taxon>
        <taxon>Anaerocolumna</taxon>
    </lineage>
</organism>
<keyword evidence="1" id="KW-0812">Transmembrane</keyword>
<keyword evidence="1" id="KW-0472">Membrane</keyword>
<dbReference type="EMBL" id="FRAC01000011">
    <property type="protein sequence ID" value="SHK38652.1"/>
    <property type="molecule type" value="Genomic_DNA"/>
</dbReference>
<dbReference type="InterPro" id="IPR030395">
    <property type="entry name" value="GP_PDE_dom"/>
</dbReference>
<feature type="transmembrane region" description="Helical" evidence="1">
    <location>
        <begin position="84"/>
        <end position="111"/>
    </location>
</feature>
<keyword evidence="4" id="KW-1185">Reference proteome</keyword>
<dbReference type="Proteomes" id="UP000184386">
    <property type="component" value="Unassembled WGS sequence"/>
</dbReference>
<dbReference type="InterPro" id="IPR017946">
    <property type="entry name" value="PLC-like_Pdiesterase_TIM-brl"/>
</dbReference>
<feature type="transmembrane region" description="Helical" evidence="1">
    <location>
        <begin position="183"/>
        <end position="203"/>
    </location>
</feature>
<feature type="domain" description="GP-PDE" evidence="2">
    <location>
        <begin position="364"/>
        <end position="595"/>
    </location>
</feature>
<name>A0A1M6S1E9_9FIRM</name>
<dbReference type="PROSITE" id="PS51704">
    <property type="entry name" value="GP_PDE"/>
    <property type="match status" value="1"/>
</dbReference>
<dbReference type="Pfam" id="PF10110">
    <property type="entry name" value="GPDPase_memb"/>
    <property type="match status" value="1"/>
</dbReference>
<evidence type="ECO:0000313" key="3">
    <source>
        <dbReference type="EMBL" id="SHK38652.1"/>
    </source>
</evidence>
<dbReference type="RefSeq" id="WP_073276080.1">
    <property type="nucleotide sequence ID" value="NZ_FRAC01000011.1"/>
</dbReference>
<keyword evidence="1" id="KW-1133">Transmembrane helix</keyword>
<feature type="transmembrane region" description="Helical" evidence="1">
    <location>
        <begin position="279"/>
        <end position="303"/>
    </location>
</feature>
<evidence type="ECO:0000256" key="1">
    <source>
        <dbReference type="SAM" id="Phobius"/>
    </source>
</evidence>
<dbReference type="InterPro" id="IPR018476">
    <property type="entry name" value="GlyceroP-diester-Pdiesterase_M"/>
</dbReference>
<dbReference type="STRING" id="1121322.SAMN02745136_02374"/>
<feature type="transmembrane region" description="Helical" evidence="1">
    <location>
        <begin position="330"/>
        <end position="347"/>
    </location>
</feature>
<gene>
    <name evidence="3" type="ORF">SAMN02745136_02374</name>
</gene>
<sequence length="613" mass="70625">MDNKEQKNNRSNLGKIFHIYAKTVKIIAKNILYLVFGQGVLMLFAYFLLLPLVNKILDLTLRLTGYSYITVGNIGRFLIHPATILMLFILFIIIGIFLTLDILFLLTFFALTEREQKLKVSVLVKLTIYRLFYCLKKGKGKALLITWLLSIVSSIPFLAFSIWRFRIFQYYMEEIPGSYLRLAAVIAAAGLLLFLYYIGPYYYHSLLSQKNGILMVKEKDILPRERIDLLLAIIGWNVLVAGFLFLIYVFTMGVTALLVSGYTNIIQATATFIEVYDRMSIYLALIIFVFSITSNMALISYTFRRHRKHKINGHEEAEDFFKTAYPYKKIIYFLIIALFSINFYYFYQVVRNGSALDYMNMENIQVTSHRGYSHSVPENTLSAVNKAIVEQADYVEVDVRVTKDGELVLLHDPSLKRTTGFNKYIWEVPFAKVRELDAGSWFGSEFAGTPIPTLRELFELAKGQVKINLDLKYRNDSEGLAEKVVALIKEYDMQKQCVITSTSIHCLKQVKKEDAVIRTGYITYGIYPSICKNKAIDFFSMKSNLVTKNIVDEAHKNGKEVHVWTVNIRNEIQRLKRLGVDNIITDNPAYVREVLQKDDSDKFLTTLLKVIKD</sequence>
<dbReference type="GO" id="GO:0006629">
    <property type="term" value="P:lipid metabolic process"/>
    <property type="evidence" value="ECO:0007669"/>
    <property type="project" value="InterPro"/>
</dbReference>
<proteinExistence type="predicted"/>
<feature type="transmembrane region" description="Helical" evidence="1">
    <location>
        <begin position="142"/>
        <end position="163"/>
    </location>
</feature>
<dbReference type="PANTHER" id="PTHR46211:SF8">
    <property type="entry name" value="PHOSPHODIESTERASE"/>
    <property type="match status" value="1"/>
</dbReference>
<dbReference type="Pfam" id="PF03009">
    <property type="entry name" value="GDPD"/>
    <property type="match status" value="1"/>
</dbReference>
<dbReference type="GO" id="GO:0008081">
    <property type="term" value="F:phosphoric diester hydrolase activity"/>
    <property type="evidence" value="ECO:0007669"/>
    <property type="project" value="InterPro"/>
</dbReference>
<dbReference type="AlphaFoldDB" id="A0A1M6S1E9"/>
<dbReference type="PANTHER" id="PTHR46211">
    <property type="entry name" value="GLYCEROPHOSPHORYL DIESTER PHOSPHODIESTERASE"/>
    <property type="match status" value="1"/>
</dbReference>
<dbReference type="SUPFAM" id="SSF51695">
    <property type="entry name" value="PLC-like phosphodiesterases"/>
    <property type="match status" value="1"/>
</dbReference>
<protein>
    <submittedName>
        <fullName evidence="3">Glycerophosphoryl diester phosphodiesterase</fullName>
    </submittedName>
</protein>
<reference evidence="3 4" key="1">
    <citation type="submission" date="2016-11" db="EMBL/GenBank/DDBJ databases">
        <authorList>
            <person name="Jaros S."/>
            <person name="Januszkiewicz K."/>
            <person name="Wedrychowicz H."/>
        </authorList>
    </citation>
    <scope>NUCLEOTIDE SEQUENCE [LARGE SCALE GENOMIC DNA]</scope>
    <source>
        <strain evidence="3 4">DSM 15929</strain>
    </source>
</reference>
<feature type="transmembrane region" description="Helical" evidence="1">
    <location>
        <begin position="31"/>
        <end position="53"/>
    </location>
</feature>
<evidence type="ECO:0000259" key="2">
    <source>
        <dbReference type="PROSITE" id="PS51704"/>
    </source>
</evidence>
<accession>A0A1M6S1E9</accession>
<dbReference type="Gene3D" id="3.20.20.190">
    <property type="entry name" value="Phosphatidylinositol (PI) phosphodiesterase"/>
    <property type="match status" value="1"/>
</dbReference>
<feature type="transmembrane region" description="Helical" evidence="1">
    <location>
        <begin position="229"/>
        <end position="259"/>
    </location>
</feature>